<dbReference type="AlphaFoldDB" id="T0MM66"/>
<dbReference type="HOGENOM" id="CLU_2210727_0_0_1"/>
<name>T0MM66_9MICR</name>
<evidence type="ECO:0000313" key="2">
    <source>
        <dbReference type="Proteomes" id="UP000053780"/>
    </source>
</evidence>
<dbReference type="EMBL" id="KE647005">
    <property type="protein sequence ID" value="EQB62105.1"/>
    <property type="molecule type" value="Genomic_DNA"/>
</dbReference>
<dbReference type="VEuPathDB" id="MicrosporidiaDB:NAPIS_ORF00312"/>
<proteinExistence type="predicted"/>
<reference evidence="1 2" key="1">
    <citation type="journal article" date="2013" name="BMC Genomics">
        <title>Genome sequencing and comparative genomics of honey bee microsporidia, Nosema apis reveal novel insights into host-parasite interactions.</title>
        <authorList>
            <person name="Chen Yp."/>
            <person name="Pettis J.S."/>
            <person name="Zhao Y."/>
            <person name="Liu X."/>
            <person name="Tallon L.J."/>
            <person name="Sadzewicz L.D."/>
            <person name="Li R."/>
            <person name="Zheng H."/>
            <person name="Huang S."/>
            <person name="Zhang X."/>
            <person name="Hamilton M.C."/>
            <person name="Pernal S.F."/>
            <person name="Melathopoulos A.P."/>
            <person name="Yan X."/>
            <person name="Evans J.D."/>
        </authorList>
    </citation>
    <scope>NUCLEOTIDE SEQUENCE [LARGE SCALE GENOMIC DNA]</scope>
    <source>
        <strain evidence="1 2">BRL 01</strain>
    </source>
</reference>
<organism evidence="1 2">
    <name type="scientific">Vairimorpha apis BRL 01</name>
    <dbReference type="NCBI Taxonomy" id="1037528"/>
    <lineage>
        <taxon>Eukaryota</taxon>
        <taxon>Fungi</taxon>
        <taxon>Fungi incertae sedis</taxon>
        <taxon>Microsporidia</taxon>
        <taxon>Nosematidae</taxon>
        <taxon>Vairimorpha</taxon>
    </lineage>
</organism>
<protein>
    <submittedName>
        <fullName evidence="1">Uncharacterized protein</fullName>
    </submittedName>
</protein>
<accession>T0MM66</accession>
<dbReference type="Proteomes" id="UP000053780">
    <property type="component" value="Unassembled WGS sequence"/>
</dbReference>
<gene>
    <name evidence="1" type="ORF">NAPIS_ORF00312</name>
</gene>
<evidence type="ECO:0000313" key="1">
    <source>
        <dbReference type="EMBL" id="EQB62105.1"/>
    </source>
</evidence>
<sequence length="107" mass="13017">MRECKKGNPYQEFDIVDIDSNNEVEVEENFDENKNIELVSSSFNKFNSDSEEFNYDFINIKDNLNKKSSFTKIKKMERAAKYIRERYFHFDEVFELYNNIEKKLRCK</sequence>
<keyword evidence="2" id="KW-1185">Reference proteome</keyword>